<dbReference type="SUPFAM" id="SSF51182">
    <property type="entry name" value="RmlC-like cupins"/>
    <property type="match status" value="1"/>
</dbReference>
<dbReference type="InterPro" id="IPR011051">
    <property type="entry name" value="RmlC_Cupin_sf"/>
</dbReference>
<organism evidence="2 3">
    <name type="scientific">Dendronalium phyllosphericum CENA369</name>
    <dbReference type="NCBI Taxonomy" id="1725256"/>
    <lineage>
        <taxon>Bacteria</taxon>
        <taxon>Bacillati</taxon>
        <taxon>Cyanobacteriota</taxon>
        <taxon>Cyanophyceae</taxon>
        <taxon>Nostocales</taxon>
        <taxon>Nostocaceae</taxon>
        <taxon>Dendronalium</taxon>
        <taxon>Dendronalium phyllosphericum</taxon>
    </lineage>
</organism>
<feature type="domain" description="Cupin type-2" evidence="1">
    <location>
        <begin position="19"/>
        <end position="103"/>
    </location>
</feature>
<dbReference type="InterPro" id="IPR013096">
    <property type="entry name" value="Cupin_2"/>
</dbReference>
<dbReference type="AlphaFoldDB" id="A0A8J7IJ91"/>
<name>A0A8J7IJ91_9NOST</name>
<proteinExistence type="predicted"/>
<dbReference type="InterPro" id="IPR014710">
    <property type="entry name" value="RmlC-like_jellyroll"/>
</dbReference>
<gene>
    <name evidence="2" type="ORF">I8752_30445</name>
</gene>
<accession>A0A8J7IJ91</accession>
<evidence type="ECO:0000313" key="2">
    <source>
        <dbReference type="EMBL" id="MBH8577212.1"/>
    </source>
</evidence>
<dbReference type="EMBL" id="JAECZA010000276">
    <property type="protein sequence ID" value="MBH8577212.1"/>
    <property type="molecule type" value="Genomic_DNA"/>
</dbReference>
<protein>
    <submittedName>
        <fullName evidence="2">Cupin domain-containing protein</fullName>
    </submittedName>
</protein>
<reference evidence="2 3" key="1">
    <citation type="journal article" date="2021" name="Int. J. Syst. Evol. Microbiol.">
        <title>Amazonocrinis nigriterrae gen. nov., sp. nov., Atlanticothrix silvestris gen. nov., sp. nov. and Dendronalium phyllosphericum gen. nov., sp. nov., nostocacean cyanobacteria from Brazilian environments.</title>
        <authorList>
            <person name="Alvarenga D.O."/>
            <person name="Andreote A.P.D."/>
            <person name="Branco L.H.Z."/>
            <person name="Delbaje E."/>
            <person name="Cruz R.B."/>
            <person name="Varani A.M."/>
            <person name="Fiore M.F."/>
        </authorList>
    </citation>
    <scope>NUCLEOTIDE SEQUENCE [LARGE SCALE GENOMIC DNA]</scope>
    <source>
        <strain evidence="2 3">CENA369</strain>
    </source>
</reference>
<keyword evidence="3" id="KW-1185">Reference proteome</keyword>
<dbReference type="Pfam" id="PF07883">
    <property type="entry name" value="Cupin_2"/>
    <property type="match status" value="1"/>
</dbReference>
<comment type="caution">
    <text evidence="2">The sequence shown here is derived from an EMBL/GenBank/DDBJ whole genome shotgun (WGS) entry which is preliminary data.</text>
</comment>
<evidence type="ECO:0000259" key="1">
    <source>
        <dbReference type="Pfam" id="PF07883"/>
    </source>
</evidence>
<dbReference type="Gene3D" id="2.60.120.10">
    <property type="entry name" value="Jelly Rolls"/>
    <property type="match status" value="1"/>
</dbReference>
<evidence type="ECO:0000313" key="3">
    <source>
        <dbReference type="Proteomes" id="UP000662314"/>
    </source>
</evidence>
<dbReference type="Proteomes" id="UP000662314">
    <property type="component" value="Unassembled WGS sequence"/>
</dbReference>
<sequence length="122" mass="13324">MGISGYPTNERKQILELVRYTIAPRTKLPTHTHPGMQIERVEAGTLTYTVVKGEARVTKANSTELILKTGKTVLLTVGDSLVEPAGMVHYGENQTNKPVILLSASLFNANQPKAILTIPENK</sequence>